<sequence length="171" mass="19002">MTYAFKHEHSLTSRPQKTVLHILVAHTSPFAAKDQRRRELSRIHQGRTALGWTEDDYRFHLVAIKGVASSADLDAAGRAKVLAHMAKLGYQPKSRSFKPFGQPEKIKWLWKKLNEAGGLRNGSPAALLAFVSRTTGTTVSDLKFLPTAQASTVIEALKSMLDRAKRQPALK</sequence>
<dbReference type="AlphaFoldDB" id="A0A096GZN2"/>
<dbReference type="Pfam" id="PF06252">
    <property type="entry name" value="GemA"/>
    <property type="match status" value="1"/>
</dbReference>
<proteinExistence type="predicted"/>
<gene>
    <name evidence="1" type="ORF">P353_09165</name>
</gene>
<organism evidence="1 2">
    <name type="scientific">Comamonas testosteroni</name>
    <name type="common">Pseudomonas testosteroni</name>
    <dbReference type="NCBI Taxonomy" id="285"/>
    <lineage>
        <taxon>Bacteria</taxon>
        <taxon>Pseudomonadati</taxon>
        <taxon>Pseudomonadota</taxon>
        <taxon>Betaproteobacteria</taxon>
        <taxon>Burkholderiales</taxon>
        <taxon>Comamonadaceae</taxon>
        <taxon>Comamonas</taxon>
    </lineage>
</organism>
<protein>
    <recommendedName>
        <fullName evidence="3">Regulatory protein GemA</fullName>
    </recommendedName>
</protein>
<comment type="caution">
    <text evidence="1">The sequence shown here is derived from an EMBL/GenBank/DDBJ whole genome shotgun (WGS) entry which is preliminary data.</text>
</comment>
<dbReference type="InterPro" id="IPR009363">
    <property type="entry name" value="Phage_Mu_Gp16"/>
</dbReference>
<dbReference type="EMBL" id="AWOR01000042">
    <property type="protein sequence ID" value="KGH30645.1"/>
    <property type="molecule type" value="Genomic_DNA"/>
</dbReference>
<dbReference type="Proteomes" id="UP000029553">
    <property type="component" value="Unassembled WGS sequence"/>
</dbReference>
<evidence type="ECO:0000313" key="2">
    <source>
        <dbReference type="Proteomes" id="UP000029553"/>
    </source>
</evidence>
<accession>A0A096GZN2</accession>
<name>A0A096GZN2_COMTE</name>
<evidence type="ECO:0008006" key="3">
    <source>
        <dbReference type="Google" id="ProtNLM"/>
    </source>
</evidence>
<evidence type="ECO:0000313" key="1">
    <source>
        <dbReference type="EMBL" id="KGH30645.1"/>
    </source>
</evidence>
<reference evidence="1 2" key="1">
    <citation type="submission" date="2013-09" db="EMBL/GenBank/DDBJ databases">
        <title>High correlation between genotypes and phenotypes of environmental bacteria Comamonas testosteroni strains.</title>
        <authorList>
            <person name="Liu L."/>
            <person name="Zhu W."/>
            <person name="Xia X."/>
            <person name="Xu B."/>
            <person name="Luo M."/>
            <person name="Wang G."/>
        </authorList>
    </citation>
    <scope>NUCLEOTIDE SEQUENCE [LARGE SCALE GENOMIC DNA]</scope>
    <source>
        <strain evidence="1 2">JL40</strain>
    </source>
</reference>